<dbReference type="Proteomes" id="UP000030416">
    <property type="component" value="Unassembled WGS sequence"/>
</dbReference>
<feature type="active site" description="Proton acceptor" evidence="7">
    <location>
        <position position="70"/>
    </location>
</feature>
<evidence type="ECO:0000256" key="7">
    <source>
        <dbReference type="PIRSR" id="PIRSR618044-1"/>
    </source>
</evidence>
<dbReference type="GO" id="GO:0009002">
    <property type="term" value="F:serine-type D-Ala-D-Ala carboxypeptidase activity"/>
    <property type="evidence" value="ECO:0007669"/>
    <property type="project" value="InterPro"/>
</dbReference>
<dbReference type="PANTHER" id="PTHR21581:SF33">
    <property type="entry name" value="D-ALANYL-D-ALANINE CARBOXYPEPTIDASE DACB"/>
    <property type="match status" value="1"/>
</dbReference>
<evidence type="ECO:0000313" key="13">
    <source>
        <dbReference type="Proteomes" id="UP000030416"/>
    </source>
</evidence>
<dbReference type="EMBL" id="JPVN01000033">
    <property type="protein sequence ID" value="KGR75012.1"/>
    <property type="molecule type" value="Genomic_DNA"/>
</dbReference>
<keyword evidence="10" id="KW-1133">Transmembrane helix</keyword>
<keyword evidence="10" id="KW-0472">Membrane</keyword>
<gene>
    <name evidence="12" type="ORF">CD29_18265</name>
</gene>
<dbReference type="PRINTS" id="PR00725">
    <property type="entry name" value="DADACBPTASE1"/>
</dbReference>
<feature type="active site" evidence="7">
    <location>
        <position position="122"/>
    </location>
</feature>
<dbReference type="AlphaFoldDB" id="A0A0A3IJF9"/>
<dbReference type="GO" id="GO:0008360">
    <property type="term" value="P:regulation of cell shape"/>
    <property type="evidence" value="ECO:0007669"/>
    <property type="project" value="UniProtKB-KW"/>
</dbReference>
<evidence type="ECO:0000256" key="1">
    <source>
        <dbReference type="ARBA" id="ARBA00007164"/>
    </source>
</evidence>
<feature type="binding site" evidence="8">
    <location>
        <position position="229"/>
    </location>
    <ligand>
        <name>substrate</name>
    </ligand>
</feature>
<dbReference type="eggNOG" id="COG1686">
    <property type="taxonomic scope" value="Bacteria"/>
</dbReference>
<feature type="transmembrane region" description="Helical" evidence="10">
    <location>
        <begin position="365"/>
        <end position="386"/>
    </location>
</feature>
<dbReference type="GO" id="GO:0009252">
    <property type="term" value="P:peptidoglycan biosynthetic process"/>
    <property type="evidence" value="ECO:0007669"/>
    <property type="project" value="UniProtKB-KW"/>
</dbReference>
<evidence type="ECO:0000256" key="3">
    <source>
        <dbReference type="ARBA" id="ARBA00022801"/>
    </source>
</evidence>
<dbReference type="Gene3D" id="3.40.710.10">
    <property type="entry name" value="DD-peptidase/beta-lactamase superfamily"/>
    <property type="match status" value="1"/>
</dbReference>
<evidence type="ECO:0000259" key="11">
    <source>
        <dbReference type="Pfam" id="PF00768"/>
    </source>
</evidence>
<accession>A0A0A3IJF9</accession>
<name>A0A0A3IJF9_9BACL</name>
<dbReference type="OrthoDB" id="9791132at2"/>
<keyword evidence="10" id="KW-0812">Transmembrane</keyword>
<keyword evidence="6" id="KW-0961">Cell wall biogenesis/degradation</keyword>
<feature type="active site" description="Proton acceptor" evidence="7">
    <location>
        <position position="67"/>
    </location>
</feature>
<keyword evidence="13" id="KW-1185">Reference proteome</keyword>
<sequence>MEFSFVKRLLMLLIVISIFSNSFNNKVIEAVSPDKPLITSEAAILIDGKTGRTLYEKKPDKKMNPASLTKIATAIYAIENGNLDDLVTISHNAREVVGTRVYLEEGEKITLKRLIQGLLINSGNDAGVAIAEHLDGSVEGFATSLNRYLKDLGLQNTNFVNPHGLYHPEHQTTARDLALITKYAMKNRDFREIFGTKELKWNGKSWDTTIYTHHKLMRQQPYDGITGGKTGYVVESGITLVTTATRGELSLIAVTLNAPSEDIAYHDTVDLLDYGFDNFNVESISEGQLFGINNEEYINNDILIYTISKNEKIHQQITNDGLLELKNDFQDVIATFQLERITTLDDKNVSETKDSQIKDHSNYTFIYVLFFTMFVLALLMISRWFYRNFNKKMYY</sequence>
<evidence type="ECO:0000256" key="10">
    <source>
        <dbReference type="SAM" id="Phobius"/>
    </source>
</evidence>
<dbReference type="GO" id="GO:0006508">
    <property type="term" value="P:proteolysis"/>
    <property type="evidence" value="ECO:0007669"/>
    <property type="project" value="InterPro"/>
</dbReference>
<dbReference type="Pfam" id="PF00768">
    <property type="entry name" value="Peptidase_S11"/>
    <property type="match status" value="1"/>
</dbReference>
<keyword evidence="4" id="KW-0133">Cell shape</keyword>
<dbReference type="InterPro" id="IPR018044">
    <property type="entry name" value="Peptidase_S11"/>
</dbReference>
<evidence type="ECO:0000256" key="4">
    <source>
        <dbReference type="ARBA" id="ARBA00022960"/>
    </source>
</evidence>
<keyword evidence="2" id="KW-0732">Signal</keyword>
<evidence type="ECO:0000256" key="5">
    <source>
        <dbReference type="ARBA" id="ARBA00022984"/>
    </source>
</evidence>
<evidence type="ECO:0000256" key="9">
    <source>
        <dbReference type="RuleBase" id="RU004016"/>
    </source>
</evidence>
<comment type="caution">
    <text evidence="12">The sequence shown here is derived from an EMBL/GenBank/DDBJ whole genome shotgun (WGS) entry which is preliminary data.</text>
</comment>
<dbReference type="InterPro" id="IPR012338">
    <property type="entry name" value="Beta-lactam/transpept-like"/>
</dbReference>
<evidence type="ECO:0000256" key="8">
    <source>
        <dbReference type="PIRSR" id="PIRSR618044-2"/>
    </source>
</evidence>
<dbReference type="STRING" id="1384049.CD29_18265"/>
<dbReference type="GO" id="GO:0071555">
    <property type="term" value="P:cell wall organization"/>
    <property type="evidence" value="ECO:0007669"/>
    <property type="project" value="UniProtKB-KW"/>
</dbReference>
<dbReference type="SUPFAM" id="SSF56601">
    <property type="entry name" value="beta-lactamase/transpeptidase-like"/>
    <property type="match status" value="1"/>
</dbReference>
<keyword evidence="5" id="KW-0573">Peptidoglycan synthesis</keyword>
<reference evidence="12 13" key="1">
    <citation type="submission" date="2014-02" db="EMBL/GenBank/DDBJ databases">
        <title>Draft genome sequence of Lysinibacillus manganicus DSM 26584T.</title>
        <authorList>
            <person name="Zhang F."/>
            <person name="Wang G."/>
            <person name="Zhang L."/>
        </authorList>
    </citation>
    <scope>NUCLEOTIDE SEQUENCE [LARGE SCALE GENOMIC DNA]</scope>
    <source>
        <strain evidence="12 13">DSM 26584</strain>
    </source>
</reference>
<protein>
    <submittedName>
        <fullName evidence="12">D-alanyl-D-alanine carboxypeptidase</fullName>
    </submittedName>
</protein>
<evidence type="ECO:0000256" key="2">
    <source>
        <dbReference type="ARBA" id="ARBA00022729"/>
    </source>
</evidence>
<comment type="similarity">
    <text evidence="1 9">Belongs to the peptidase S11 family.</text>
</comment>
<keyword evidence="3" id="KW-0378">Hydrolase</keyword>
<dbReference type="InterPro" id="IPR001967">
    <property type="entry name" value="Peptidase_S11_N"/>
</dbReference>
<feature type="domain" description="Peptidase S11 D-alanyl-D-alanine carboxypeptidase A N-terminal" evidence="11">
    <location>
        <begin position="32"/>
        <end position="259"/>
    </location>
</feature>
<proteinExistence type="inferred from homology"/>
<evidence type="ECO:0000313" key="12">
    <source>
        <dbReference type="EMBL" id="KGR75012.1"/>
    </source>
</evidence>
<keyword evidence="12" id="KW-0645">Protease</keyword>
<evidence type="ECO:0000256" key="6">
    <source>
        <dbReference type="ARBA" id="ARBA00023316"/>
    </source>
</evidence>
<organism evidence="12 13">
    <name type="scientific">Ureibacillus manganicus DSM 26584</name>
    <dbReference type="NCBI Taxonomy" id="1384049"/>
    <lineage>
        <taxon>Bacteria</taxon>
        <taxon>Bacillati</taxon>
        <taxon>Bacillota</taxon>
        <taxon>Bacilli</taxon>
        <taxon>Bacillales</taxon>
        <taxon>Caryophanaceae</taxon>
        <taxon>Ureibacillus</taxon>
    </lineage>
</organism>
<dbReference type="PANTHER" id="PTHR21581">
    <property type="entry name" value="D-ALANYL-D-ALANINE CARBOXYPEPTIDASE"/>
    <property type="match status" value="1"/>
</dbReference>
<keyword evidence="12" id="KW-0121">Carboxypeptidase</keyword>